<sequence>MMYPLTLTHTGARWHLDTLVATDSKKETESAKLFQKAVKKLNHAFKMAAGDLQNKVHPMKNDAVYDEVYDAGKLIKKIETAIGKHASAEDKEAVGVLKRCVMSMRLGGSITPEILKANPEFEKFITANHWHHKAYRYEHVLPVIDGEPGVFYEGQGIKFSELMTKNDEENKPLVDPYSKKMPNCCIIKQGIMPWAQHNVKELFAHTQEDPSTWGDQYVYEIVTSLLDKEEKTPHFTGDHCWLRLRTKDGDVYSWGVVRPDITVWQGLKQRSTMMLNGAPECPDGFESLEKKEHHMLATQIPITEEQFEEIKGNLNKMNKNGVPFSVMTGLTCQGHVVHQASKIGVKINSEMTGATFIGKSFFGKTVNWLWKAIVPKVIRVVITYLFDFVLGLTVGRLLSIHAVDPKVRETYGDEFDGFTHNFFNIFKPVMVQHPLAMRKWQRKVEAFRNSDEGRRIGPWAMPEEFLTPKKKEAPQV</sequence>
<evidence type="ECO:0000313" key="2">
    <source>
        <dbReference type="Proteomes" id="UP000220251"/>
    </source>
</evidence>
<gene>
    <name evidence="1" type="ORF">ELAC_1011</name>
</gene>
<dbReference type="EMBL" id="CWGJ01000012">
    <property type="protein sequence ID" value="CRX38356.1"/>
    <property type="molecule type" value="Genomic_DNA"/>
</dbReference>
<dbReference type="RefSeq" id="WP_098038220.1">
    <property type="nucleotide sequence ID" value="NZ_CWGJ01000012.1"/>
</dbReference>
<reference evidence="2" key="1">
    <citation type="submission" date="2015-06" db="EMBL/GenBank/DDBJ databases">
        <authorList>
            <person name="Bertelli C."/>
        </authorList>
    </citation>
    <scope>NUCLEOTIDE SEQUENCE [LARGE SCALE GENOMIC DNA]</scope>
    <source>
        <strain evidence="2">CRIB-30</strain>
    </source>
</reference>
<organism evidence="1 2">
    <name type="scientific">Estrella lausannensis</name>
    <dbReference type="NCBI Taxonomy" id="483423"/>
    <lineage>
        <taxon>Bacteria</taxon>
        <taxon>Pseudomonadati</taxon>
        <taxon>Chlamydiota</taxon>
        <taxon>Chlamydiia</taxon>
        <taxon>Parachlamydiales</taxon>
        <taxon>Candidatus Criblamydiaceae</taxon>
        <taxon>Estrella</taxon>
    </lineage>
</organism>
<dbReference type="Proteomes" id="UP000220251">
    <property type="component" value="Unassembled WGS sequence"/>
</dbReference>
<keyword evidence="2" id="KW-1185">Reference proteome</keyword>
<name>A0A0H5DPA4_9BACT</name>
<dbReference type="OrthoDB" id="20343at2"/>
<protein>
    <submittedName>
        <fullName evidence="1">Conserved putative membrane protein</fullName>
    </submittedName>
</protein>
<proteinExistence type="predicted"/>
<accession>A0A0H5DPA4</accession>
<evidence type="ECO:0000313" key="1">
    <source>
        <dbReference type="EMBL" id="CRX38356.1"/>
    </source>
</evidence>
<dbReference type="AlphaFoldDB" id="A0A0H5DPA4"/>